<dbReference type="AlphaFoldDB" id="A0A6I2UJR6"/>
<dbReference type="InterPro" id="IPR029044">
    <property type="entry name" value="Nucleotide-diphossugar_trans"/>
</dbReference>
<proteinExistence type="predicted"/>
<evidence type="ECO:0000256" key="7">
    <source>
        <dbReference type="SAM" id="Phobius"/>
    </source>
</evidence>
<gene>
    <name evidence="9" type="ORF">FYJ84_13095</name>
</gene>
<comment type="caution">
    <text evidence="9">The sequence shown here is derived from an EMBL/GenBank/DDBJ whole genome shotgun (WGS) entry which is preliminary data.</text>
</comment>
<protein>
    <submittedName>
        <fullName evidence="9">Glycosyltransferase family 2 protein</fullName>
    </submittedName>
</protein>
<dbReference type="CDD" id="cd04187">
    <property type="entry name" value="DPM1_like_bac"/>
    <property type="match status" value="1"/>
</dbReference>
<evidence type="ECO:0000256" key="2">
    <source>
        <dbReference type="ARBA" id="ARBA00022676"/>
    </source>
</evidence>
<keyword evidence="6 7" id="KW-0472">Membrane</keyword>
<evidence type="ECO:0000313" key="10">
    <source>
        <dbReference type="Proteomes" id="UP000433181"/>
    </source>
</evidence>
<evidence type="ECO:0000256" key="5">
    <source>
        <dbReference type="ARBA" id="ARBA00022989"/>
    </source>
</evidence>
<evidence type="ECO:0000256" key="6">
    <source>
        <dbReference type="ARBA" id="ARBA00023136"/>
    </source>
</evidence>
<dbReference type="PANTHER" id="PTHR48090:SF1">
    <property type="entry name" value="PROPHAGE BACTOPRENOL GLUCOSYL TRANSFERASE HOMOLOG"/>
    <property type="match status" value="1"/>
</dbReference>
<dbReference type="GeneID" id="96779863"/>
<sequence length="314" mass="35743">MKTISIVVPVFNEEDNIEHFYESVCKVMESLPYDFELIYVDDGSKDRSREILCSLEKQDERVQSIFLARNSGHQLALTCGLDNADGDAVITMDGDMQHPPELIPVLLEKWEQGYEVVQTIRKTTEGVSAMKKLTSYYYYKVLNKLSNVHIQEGGSDFRLMDRVVVKAFRRYREHARFIRGMIGAMGFRQVQIEFVAPKRFAGVSKFSPRKMLNFAIDGVLAYSNLPLRLGLYIGTISGLISLLMILHVFVSKYVLNDAVAGWATLTACVLFFGGMQMIVLGILGEYLGRVFEEVKHRPLYLIARGKPKDEMDRD</sequence>
<keyword evidence="2" id="KW-0328">Glycosyltransferase</keyword>
<feature type="domain" description="Glycosyltransferase 2-like" evidence="8">
    <location>
        <begin position="5"/>
        <end position="166"/>
    </location>
</feature>
<keyword evidence="10" id="KW-1185">Reference proteome</keyword>
<dbReference type="PANTHER" id="PTHR48090">
    <property type="entry name" value="UNDECAPRENYL-PHOSPHATE 4-DEOXY-4-FORMAMIDO-L-ARABINOSE TRANSFERASE-RELATED"/>
    <property type="match status" value="1"/>
</dbReference>
<accession>A0A6I2UJR6</accession>
<name>A0A6I2UJR6_9FIRM</name>
<dbReference type="InterPro" id="IPR050256">
    <property type="entry name" value="Glycosyltransferase_2"/>
</dbReference>
<dbReference type="Pfam" id="PF00535">
    <property type="entry name" value="Glycos_transf_2"/>
    <property type="match status" value="1"/>
</dbReference>
<dbReference type="GO" id="GO:0016757">
    <property type="term" value="F:glycosyltransferase activity"/>
    <property type="evidence" value="ECO:0007669"/>
    <property type="project" value="UniProtKB-KW"/>
</dbReference>
<dbReference type="Gene3D" id="3.90.550.10">
    <property type="entry name" value="Spore Coat Polysaccharide Biosynthesis Protein SpsA, Chain A"/>
    <property type="match status" value="1"/>
</dbReference>
<evidence type="ECO:0000259" key="8">
    <source>
        <dbReference type="Pfam" id="PF00535"/>
    </source>
</evidence>
<evidence type="ECO:0000313" key="9">
    <source>
        <dbReference type="EMBL" id="MSU09909.1"/>
    </source>
</evidence>
<comment type="subcellular location">
    <subcellularLocation>
        <location evidence="1">Membrane</location>
        <topology evidence="1">Multi-pass membrane protein</topology>
    </subcellularLocation>
</comment>
<keyword evidence="5 7" id="KW-1133">Transmembrane helix</keyword>
<dbReference type="EMBL" id="VUNR01000040">
    <property type="protein sequence ID" value="MSU09909.1"/>
    <property type="molecule type" value="Genomic_DNA"/>
</dbReference>
<keyword evidence="4 7" id="KW-0812">Transmembrane</keyword>
<dbReference type="Proteomes" id="UP000433181">
    <property type="component" value="Unassembled WGS sequence"/>
</dbReference>
<organism evidence="9 10">
    <name type="scientific">Anaerovibrio slackiae</name>
    <dbReference type="NCBI Taxonomy" id="2652309"/>
    <lineage>
        <taxon>Bacteria</taxon>
        <taxon>Bacillati</taxon>
        <taxon>Bacillota</taxon>
        <taxon>Negativicutes</taxon>
        <taxon>Selenomonadales</taxon>
        <taxon>Selenomonadaceae</taxon>
        <taxon>Anaerovibrio</taxon>
    </lineage>
</organism>
<evidence type="ECO:0000256" key="3">
    <source>
        <dbReference type="ARBA" id="ARBA00022679"/>
    </source>
</evidence>
<dbReference type="GO" id="GO:0005886">
    <property type="term" value="C:plasma membrane"/>
    <property type="evidence" value="ECO:0007669"/>
    <property type="project" value="TreeGrafter"/>
</dbReference>
<dbReference type="InterPro" id="IPR001173">
    <property type="entry name" value="Glyco_trans_2-like"/>
</dbReference>
<feature type="transmembrane region" description="Helical" evidence="7">
    <location>
        <begin position="262"/>
        <end position="287"/>
    </location>
</feature>
<dbReference type="RefSeq" id="WP_154408072.1">
    <property type="nucleotide sequence ID" value="NZ_VUNR01000040.1"/>
</dbReference>
<evidence type="ECO:0000256" key="1">
    <source>
        <dbReference type="ARBA" id="ARBA00004141"/>
    </source>
</evidence>
<evidence type="ECO:0000256" key="4">
    <source>
        <dbReference type="ARBA" id="ARBA00022692"/>
    </source>
</evidence>
<reference evidence="9 10" key="1">
    <citation type="submission" date="2019-08" db="EMBL/GenBank/DDBJ databases">
        <title>In-depth cultivation of the pig gut microbiome towards novel bacterial diversity and tailored functional studies.</title>
        <authorList>
            <person name="Wylensek D."/>
            <person name="Hitch T.C.A."/>
            <person name="Clavel T."/>
        </authorList>
    </citation>
    <scope>NUCLEOTIDE SEQUENCE [LARGE SCALE GENOMIC DNA]</scope>
    <source>
        <strain evidence="9 10">WCA-693-APC-5D-A</strain>
    </source>
</reference>
<dbReference type="SUPFAM" id="SSF53448">
    <property type="entry name" value="Nucleotide-diphospho-sugar transferases"/>
    <property type="match status" value="1"/>
</dbReference>
<keyword evidence="3 9" id="KW-0808">Transferase</keyword>
<feature type="transmembrane region" description="Helical" evidence="7">
    <location>
        <begin position="229"/>
        <end position="250"/>
    </location>
</feature>